<evidence type="ECO:0000256" key="1">
    <source>
        <dbReference type="ARBA" id="ARBA00004141"/>
    </source>
</evidence>
<dbReference type="PANTHER" id="PTHR42723">
    <property type="entry name" value="CHLOROPHYLL SYNTHASE"/>
    <property type="match status" value="1"/>
</dbReference>
<comment type="subcellular location">
    <subcellularLocation>
        <location evidence="1">Membrane</location>
        <topology evidence="1">Multi-pass membrane protein</topology>
    </subcellularLocation>
</comment>
<evidence type="ECO:0000256" key="4">
    <source>
        <dbReference type="ARBA" id="ARBA00023136"/>
    </source>
</evidence>
<keyword evidence="3 5" id="KW-1133">Transmembrane helix</keyword>
<evidence type="ECO:0000313" key="6">
    <source>
        <dbReference type="EMBL" id="KAJ7368685.1"/>
    </source>
</evidence>
<dbReference type="Proteomes" id="UP001218218">
    <property type="component" value="Unassembled WGS sequence"/>
</dbReference>
<name>A0AAD7AVP0_9AGAR</name>
<dbReference type="CDD" id="cd13965">
    <property type="entry name" value="PT_UbiA_3"/>
    <property type="match status" value="1"/>
</dbReference>
<organism evidence="6 7">
    <name type="scientific">Mycena albidolilacea</name>
    <dbReference type="NCBI Taxonomy" id="1033008"/>
    <lineage>
        <taxon>Eukaryota</taxon>
        <taxon>Fungi</taxon>
        <taxon>Dikarya</taxon>
        <taxon>Basidiomycota</taxon>
        <taxon>Agaricomycotina</taxon>
        <taxon>Agaricomycetes</taxon>
        <taxon>Agaricomycetidae</taxon>
        <taxon>Agaricales</taxon>
        <taxon>Marasmiineae</taxon>
        <taxon>Mycenaceae</taxon>
        <taxon>Mycena</taxon>
    </lineage>
</organism>
<dbReference type="GO" id="GO:0016765">
    <property type="term" value="F:transferase activity, transferring alkyl or aryl (other than methyl) groups"/>
    <property type="evidence" value="ECO:0007669"/>
    <property type="project" value="InterPro"/>
</dbReference>
<sequence length="290" mass="32183">MLFHFFVTIILFSKSDVVPILGPSLAVAMVLAGPTDTTAFIMGFLWLELHLLTFEVCTPSVIIGLEEDRLSKPSRPIVAGRLSSAAAAKFYLFVGAFSLAWSVYHGLLLCSAIYILAIYCYNEGGMSRNWFLKSFLGSVGYVCYCWGTTVIFDHGNPLSNVSITAIAMSGLIHTTTGHAQDFRDRFGDAAIGRKTLPLLLPPRIARWSLALLMTTWTALLIRLWTPPHAASVLLGLLCLISGTKFIRNHSVEADRDSYWYYNMWLITAHLLPVFTRVAAWRVVSPTAFLL</sequence>
<accession>A0AAD7AVP0</accession>
<dbReference type="InterPro" id="IPR044878">
    <property type="entry name" value="UbiA_sf"/>
</dbReference>
<feature type="transmembrane region" description="Helical" evidence="5">
    <location>
        <begin position="103"/>
        <end position="122"/>
    </location>
</feature>
<evidence type="ECO:0000256" key="3">
    <source>
        <dbReference type="ARBA" id="ARBA00022989"/>
    </source>
</evidence>
<keyword evidence="7" id="KW-1185">Reference proteome</keyword>
<dbReference type="PANTHER" id="PTHR42723:SF1">
    <property type="entry name" value="CHLOROPHYLL SYNTHASE, CHLOROPLASTIC"/>
    <property type="match status" value="1"/>
</dbReference>
<reference evidence="6" key="1">
    <citation type="submission" date="2023-03" db="EMBL/GenBank/DDBJ databases">
        <title>Massive genome expansion in bonnet fungi (Mycena s.s.) driven by repeated elements and novel gene families across ecological guilds.</title>
        <authorList>
            <consortium name="Lawrence Berkeley National Laboratory"/>
            <person name="Harder C.B."/>
            <person name="Miyauchi S."/>
            <person name="Viragh M."/>
            <person name="Kuo A."/>
            <person name="Thoen E."/>
            <person name="Andreopoulos B."/>
            <person name="Lu D."/>
            <person name="Skrede I."/>
            <person name="Drula E."/>
            <person name="Henrissat B."/>
            <person name="Morin E."/>
            <person name="Kohler A."/>
            <person name="Barry K."/>
            <person name="LaButti K."/>
            <person name="Morin E."/>
            <person name="Salamov A."/>
            <person name="Lipzen A."/>
            <person name="Mereny Z."/>
            <person name="Hegedus B."/>
            <person name="Baldrian P."/>
            <person name="Stursova M."/>
            <person name="Weitz H."/>
            <person name="Taylor A."/>
            <person name="Grigoriev I.V."/>
            <person name="Nagy L.G."/>
            <person name="Martin F."/>
            <person name="Kauserud H."/>
        </authorList>
    </citation>
    <scope>NUCLEOTIDE SEQUENCE</scope>
    <source>
        <strain evidence="6">CBHHK002</strain>
    </source>
</reference>
<protein>
    <submittedName>
        <fullName evidence="6">UbiA prenyltransferase family</fullName>
    </submittedName>
</protein>
<comment type="caution">
    <text evidence="6">The sequence shown here is derived from an EMBL/GenBank/DDBJ whole genome shotgun (WGS) entry which is preliminary data.</text>
</comment>
<feature type="transmembrane region" description="Helical" evidence="5">
    <location>
        <begin position="134"/>
        <end position="152"/>
    </location>
</feature>
<gene>
    <name evidence="6" type="ORF">DFH08DRAFT_676895</name>
</gene>
<keyword evidence="2 5" id="KW-0812">Transmembrane</keyword>
<dbReference type="GO" id="GO:0016020">
    <property type="term" value="C:membrane"/>
    <property type="evidence" value="ECO:0007669"/>
    <property type="project" value="UniProtKB-SubCell"/>
</dbReference>
<dbReference type="Gene3D" id="1.10.357.140">
    <property type="entry name" value="UbiA prenyltransferase"/>
    <property type="match status" value="1"/>
</dbReference>
<feature type="transmembrane region" description="Helical" evidence="5">
    <location>
        <begin position="229"/>
        <end position="246"/>
    </location>
</feature>
<dbReference type="EMBL" id="JARIHO010000001">
    <property type="protein sequence ID" value="KAJ7368685.1"/>
    <property type="molecule type" value="Genomic_DNA"/>
</dbReference>
<dbReference type="InterPro" id="IPR050475">
    <property type="entry name" value="Prenyltransferase_related"/>
</dbReference>
<proteinExistence type="predicted"/>
<dbReference type="InterPro" id="IPR000537">
    <property type="entry name" value="UbiA_prenyltransferase"/>
</dbReference>
<evidence type="ECO:0000256" key="2">
    <source>
        <dbReference type="ARBA" id="ARBA00022692"/>
    </source>
</evidence>
<evidence type="ECO:0000256" key="5">
    <source>
        <dbReference type="SAM" id="Phobius"/>
    </source>
</evidence>
<dbReference type="AlphaFoldDB" id="A0AAD7AVP0"/>
<evidence type="ECO:0000313" key="7">
    <source>
        <dbReference type="Proteomes" id="UP001218218"/>
    </source>
</evidence>
<dbReference type="Pfam" id="PF01040">
    <property type="entry name" value="UbiA"/>
    <property type="match status" value="1"/>
</dbReference>
<feature type="transmembrane region" description="Helical" evidence="5">
    <location>
        <begin position="258"/>
        <end position="280"/>
    </location>
</feature>
<keyword evidence="4 5" id="KW-0472">Membrane</keyword>